<dbReference type="InterPro" id="IPR053164">
    <property type="entry name" value="IS1016-like_transposase"/>
</dbReference>
<name>A0A433TG41_ELYCH</name>
<dbReference type="AlphaFoldDB" id="A0A433TG41"/>
<accession>A0A433TG41</accession>
<dbReference type="PANTHER" id="PTHR47163:SF2">
    <property type="entry name" value="SI:DKEY-17M8.2"/>
    <property type="match status" value="1"/>
</dbReference>
<dbReference type="OrthoDB" id="6140998at2759"/>
<dbReference type="Proteomes" id="UP000271974">
    <property type="component" value="Unassembled WGS sequence"/>
</dbReference>
<evidence type="ECO:0000313" key="2">
    <source>
        <dbReference type="EMBL" id="RUS80530.1"/>
    </source>
</evidence>
<dbReference type="SMART" id="SM01126">
    <property type="entry name" value="DDE_Tnp_IS1595"/>
    <property type="match status" value="1"/>
</dbReference>
<sequence>MRPNPVVTSSVTTASYKDAIHETSGVLFMDKATSTETVADSFSYCRQVCAEALLATQVDGTVPKIGGPNQIVEIDMAEFGKKKLPKGRMVEGQWVLGAICRETRECFFLPIRDQSAETIVTIIQNRIAGGSTILTDECSAYSSLGGLGYSHQVVSQSAEFANPDTGVHTDLIKNTWSSIKRSLRSTRTRRDHFAAHLAEFIWRKKNQHKVCLFTALIEDIVAVYPGL</sequence>
<reference evidence="2 3" key="1">
    <citation type="submission" date="2019-01" db="EMBL/GenBank/DDBJ databases">
        <title>A draft genome assembly of the solar-powered sea slug Elysia chlorotica.</title>
        <authorList>
            <person name="Cai H."/>
            <person name="Li Q."/>
            <person name="Fang X."/>
            <person name="Li J."/>
            <person name="Curtis N.E."/>
            <person name="Altenburger A."/>
            <person name="Shibata T."/>
            <person name="Feng M."/>
            <person name="Maeda T."/>
            <person name="Schwartz J.A."/>
            <person name="Shigenobu S."/>
            <person name="Lundholm N."/>
            <person name="Nishiyama T."/>
            <person name="Yang H."/>
            <person name="Hasebe M."/>
            <person name="Li S."/>
            <person name="Pierce S.K."/>
            <person name="Wang J."/>
        </authorList>
    </citation>
    <scope>NUCLEOTIDE SEQUENCE [LARGE SCALE GENOMIC DNA]</scope>
    <source>
        <strain evidence="2">EC2010</strain>
        <tissue evidence="2">Whole organism of an adult</tissue>
    </source>
</reference>
<comment type="caution">
    <text evidence="2">The sequence shown here is derived from an EMBL/GenBank/DDBJ whole genome shotgun (WGS) entry which is preliminary data.</text>
</comment>
<dbReference type="InterPro" id="IPR024445">
    <property type="entry name" value="Tnp_ISXO2-like"/>
</dbReference>
<organism evidence="2 3">
    <name type="scientific">Elysia chlorotica</name>
    <name type="common">Eastern emerald elysia</name>
    <name type="synonym">Sea slug</name>
    <dbReference type="NCBI Taxonomy" id="188477"/>
    <lineage>
        <taxon>Eukaryota</taxon>
        <taxon>Metazoa</taxon>
        <taxon>Spiralia</taxon>
        <taxon>Lophotrochozoa</taxon>
        <taxon>Mollusca</taxon>
        <taxon>Gastropoda</taxon>
        <taxon>Heterobranchia</taxon>
        <taxon>Euthyneura</taxon>
        <taxon>Panpulmonata</taxon>
        <taxon>Sacoglossa</taxon>
        <taxon>Placobranchoidea</taxon>
        <taxon>Plakobranchidae</taxon>
        <taxon>Elysia</taxon>
    </lineage>
</organism>
<proteinExistence type="predicted"/>
<gene>
    <name evidence="2" type="ORF">EGW08_011714</name>
</gene>
<keyword evidence="3" id="KW-1185">Reference proteome</keyword>
<evidence type="ECO:0000313" key="3">
    <source>
        <dbReference type="Proteomes" id="UP000271974"/>
    </source>
</evidence>
<dbReference type="Pfam" id="PF12762">
    <property type="entry name" value="DDE_Tnp_IS1595"/>
    <property type="match status" value="1"/>
</dbReference>
<dbReference type="PANTHER" id="PTHR47163">
    <property type="entry name" value="DDE_TNP_IS1595 DOMAIN-CONTAINING PROTEIN"/>
    <property type="match status" value="1"/>
</dbReference>
<dbReference type="EMBL" id="RQTK01000386">
    <property type="protein sequence ID" value="RUS80530.1"/>
    <property type="molecule type" value="Genomic_DNA"/>
</dbReference>
<feature type="domain" description="ISXO2-like transposase" evidence="1">
    <location>
        <begin position="64"/>
        <end position="205"/>
    </location>
</feature>
<evidence type="ECO:0000259" key="1">
    <source>
        <dbReference type="SMART" id="SM01126"/>
    </source>
</evidence>
<protein>
    <recommendedName>
        <fullName evidence="1">ISXO2-like transposase domain-containing protein</fullName>
    </recommendedName>
</protein>